<feature type="compositionally biased region" description="Basic and acidic residues" evidence="1">
    <location>
        <begin position="1"/>
        <end position="18"/>
    </location>
</feature>
<organism evidence="2 3">
    <name type="scientific">Candidatus Zambryskibacteria bacterium RIFOXYD2_FULL_43_10</name>
    <dbReference type="NCBI Taxonomy" id="1802782"/>
    <lineage>
        <taxon>Bacteria</taxon>
        <taxon>Candidatus Zambryskiibacteriota</taxon>
    </lineage>
</organism>
<accession>A0A1G2V8X2</accession>
<dbReference type="AlphaFoldDB" id="A0A1G2V8X2"/>
<reference evidence="2 3" key="1">
    <citation type="journal article" date="2016" name="Nat. Commun.">
        <title>Thousands of microbial genomes shed light on interconnected biogeochemical processes in an aquifer system.</title>
        <authorList>
            <person name="Anantharaman K."/>
            <person name="Brown C.T."/>
            <person name="Hug L.A."/>
            <person name="Sharon I."/>
            <person name="Castelle C.J."/>
            <person name="Probst A.J."/>
            <person name="Thomas B.C."/>
            <person name="Singh A."/>
            <person name="Wilkins M.J."/>
            <person name="Karaoz U."/>
            <person name="Brodie E.L."/>
            <person name="Williams K.H."/>
            <person name="Hubbard S.S."/>
            <person name="Banfield J.F."/>
        </authorList>
    </citation>
    <scope>NUCLEOTIDE SEQUENCE [LARGE SCALE GENOMIC DNA]</scope>
</reference>
<dbReference type="EMBL" id="MHWZ01000008">
    <property type="protein sequence ID" value="OHB18025.1"/>
    <property type="molecule type" value="Genomic_DNA"/>
</dbReference>
<dbReference type="Proteomes" id="UP000176868">
    <property type="component" value="Unassembled WGS sequence"/>
</dbReference>
<protein>
    <submittedName>
        <fullName evidence="2">Uncharacterized protein</fullName>
    </submittedName>
</protein>
<name>A0A1G2V8X2_9BACT</name>
<evidence type="ECO:0000313" key="2">
    <source>
        <dbReference type="EMBL" id="OHB18025.1"/>
    </source>
</evidence>
<gene>
    <name evidence="2" type="ORF">A2544_02695</name>
</gene>
<sequence length="145" mass="16679">MSDFNREESDGASKKVGDKTPVSFEESKEIIEMERKYGSFEERYKKLAFKQRDPKGREALKIQATGLIHDIEEFEEQIGNLYAKIIGRSRDIDKQFNKAMEEGGFEDAEKKYGTASARDVDRSIKLLELQEKTAELKNQATSLFE</sequence>
<comment type="caution">
    <text evidence="2">The sequence shown here is derived from an EMBL/GenBank/DDBJ whole genome shotgun (WGS) entry which is preliminary data.</text>
</comment>
<proteinExistence type="predicted"/>
<feature type="region of interest" description="Disordered" evidence="1">
    <location>
        <begin position="1"/>
        <end position="23"/>
    </location>
</feature>
<evidence type="ECO:0000313" key="3">
    <source>
        <dbReference type="Proteomes" id="UP000176868"/>
    </source>
</evidence>
<evidence type="ECO:0000256" key="1">
    <source>
        <dbReference type="SAM" id="MobiDB-lite"/>
    </source>
</evidence>